<protein>
    <submittedName>
        <fullName evidence="6">Predicted Fe2+/Mn2+ transporter, VIT1/CCC1 family</fullName>
    </submittedName>
</protein>
<dbReference type="Pfam" id="PF01988">
    <property type="entry name" value="VIT1"/>
    <property type="match status" value="2"/>
</dbReference>
<name>A0A1M5U2Y3_9FLAO</name>
<reference evidence="7" key="1">
    <citation type="submission" date="2016-11" db="EMBL/GenBank/DDBJ databases">
        <authorList>
            <person name="Varghese N."/>
            <person name="Submissions S."/>
        </authorList>
    </citation>
    <scope>NUCLEOTIDE SEQUENCE [LARGE SCALE GENOMIC DNA]</scope>
    <source>
        <strain evidence="7">DSM 100572</strain>
    </source>
</reference>
<evidence type="ECO:0000256" key="4">
    <source>
        <dbReference type="ARBA" id="ARBA00023136"/>
    </source>
</evidence>
<proteinExistence type="predicted"/>
<keyword evidence="2 5" id="KW-0812">Transmembrane</keyword>
<feature type="transmembrane region" description="Helical" evidence="5">
    <location>
        <begin position="101"/>
        <end position="120"/>
    </location>
</feature>
<evidence type="ECO:0000313" key="6">
    <source>
        <dbReference type="EMBL" id="SHH57382.1"/>
    </source>
</evidence>
<keyword evidence="3 5" id="KW-1133">Transmembrane helix</keyword>
<feature type="transmembrane region" description="Helical" evidence="5">
    <location>
        <begin position="46"/>
        <end position="70"/>
    </location>
</feature>
<evidence type="ECO:0000256" key="3">
    <source>
        <dbReference type="ARBA" id="ARBA00022989"/>
    </source>
</evidence>
<organism evidence="6 7">
    <name type="scientific">Wenyingzhuangia marina</name>
    <dbReference type="NCBI Taxonomy" id="1195760"/>
    <lineage>
        <taxon>Bacteria</taxon>
        <taxon>Pseudomonadati</taxon>
        <taxon>Bacteroidota</taxon>
        <taxon>Flavobacteriia</taxon>
        <taxon>Flavobacteriales</taxon>
        <taxon>Flavobacteriaceae</taxon>
        <taxon>Wenyingzhuangia</taxon>
    </lineage>
</organism>
<dbReference type="RefSeq" id="WP_073118941.1">
    <property type="nucleotide sequence ID" value="NZ_BMEN01000002.1"/>
</dbReference>
<dbReference type="GO" id="GO:0012505">
    <property type="term" value="C:endomembrane system"/>
    <property type="evidence" value="ECO:0007669"/>
    <property type="project" value="UniProtKB-SubCell"/>
</dbReference>
<evidence type="ECO:0000313" key="7">
    <source>
        <dbReference type="Proteomes" id="UP000184109"/>
    </source>
</evidence>
<keyword evidence="4 5" id="KW-0472">Membrane</keyword>
<dbReference type="OrthoDB" id="9781619at2"/>
<evidence type="ECO:0000256" key="2">
    <source>
        <dbReference type="ARBA" id="ARBA00022692"/>
    </source>
</evidence>
<comment type="subcellular location">
    <subcellularLocation>
        <location evidence="1">Endomembrane system</location>
        <topology evidence="1">Multi-pass membrane protein</topology>
    </subcellularLocation>
</comment>
<gene>
    <name evidence="6" type="ORF">SAMN05444281_1004</name>
</gene>
<evidence type="ECO:0000256" key="5">
    <source>
        <dbReference type="SAM" id="Phobius"/>
    </source>
</evidence>
<feature type="transmembrane region" description="Helical" evidence="5">
    <location>
        <begin position="20"/>
        <end position="40"/>
    </location>
</feature>
<dbReference type="STRING" id="1195760.SAMN05444281_1004"/>
<accession>A0A1M5U2Y3</accession>
<feature type="transmembrane region" description="Helical" evidence="5">
    <location>
        <begin position="132"/>
        <end position="152"/>
    </location>
</feature>
<dbReference type="PANTHER" id="PTHR31851">
    <property type="entry name" value="FE(2+)/MN(2+) TRANSPORTER PCL1"/>
    <property type="match status" value="1"/>
</dbReference>
<sequence length="187" mass="20052">MASSTSHIYQKIEKYLGEFVYGGIDGCVTTFAVVAGSVGANLDSSIIIILGFANLLADGFAMSVGAYLSAKTEKDNGLKYASKQEDIDQLERNFNPLGKSIVTYISFLLIGIFPLLAYVFDYISPIKANVFLYSSICTGIGFVIVGSLKSYINHIAIWKGVAETLLLGILAAIVSYYVGGFIEGVIS</sequence>
<dbReference type="Proteomes" id="UP000184109">
    <property type="component" value="Unassembled WGS sequence"/>
</dbReference>
<dbReference type="AlphaFoldDB" id="A0A1M5U2Y3"/>
<feature type="transmembrane region" description="Helical" evidence="5">
    <location>
        <begin position="164"/>
        <end position="186"/>
    </location>
</feature>
<keyword evidence="7" id="KW-1185">Reference proteome</keyword>
<evidence type="ECO:0000256" key="1">
    <source>
        <dbReference type="ARBA" id="ARBA00004127"/>
    </source>
</evidence>
<dbReference type="InterPro" id="IPR008217">
    <property type="entry name" value="Ccc1_fam"/>
</dbReference>
<dbReference type="EMBL" id="FQXQ01000002">
    <property type="protein sequence ID" value="SHH57382.1"/>
    <property type="molecule type" value="Genomic_DNA"/>
</dbReference>
<dbReference type="GO" id="GO:0005384">
    <property type="term" value="F:manganese ion transmembrane transporter activity"/>
    <property type="evidence" value="ECO:0007669"/>
    <property type="project" value="InterPro"/>
</dbReference>
<dbReference type="GO" id="GO:0030026">
    <property type="term" value="P:intracellular manganese ion homeostasis"/>
    <property type="evidence" value="ECO:0007669"/>
    <property type="project" value="InterPro"/>
</dbReference>